<feature type="transmembrane region" description="Helical" evidence="1">
    <location>
        <begin position="464"/>
        <end position="486"/>
    </location>
</feature>
<feature type="transmembrane region" description="Helical" evidence="1">
    <location>
        <begin position="285"/>
        <end position="304"/>
    </location>
</feature>
<keyword evidence="1" id="KW-1133">Transmembrane helix</keyword>
<organism evidence="2 3">
    <name type="scientific">Subtercola boreus</name>
    <dbReference type="NCBI Taxonomy" id="120213"/>
    <lineage>
        <taxon>Bacteria</taxon>
        <taxon>Bacillati</taxon>
        <taxon>Actinomycetota</taxon>
        <taxon>Actinomycetes</taxon>
        <taxon>Micrococcales</taxon>
        <taxon>Microbacteriaceae</taxon>
        <taxon>Subtercola</taxon>
    </lineage>
</organism>
<evidence type="ECO:0000313" key="2">
    <source>
        <dbReference type="EMBL" id="RFA16537.1"/>
    </source>
</evidence>
<comment type="caution">
    <text evidence="2">The sequence shown here is derived from an EMBL/GenBank/DDBJ whole genome shotgun (WGS) entry which is preliminary data.</text>
</comment>
<dbReference type="RefSeq" id="WP_116410402.1">
    <property type="nucleotide sequence ID" value="NZ_NBXB01000011.1"/>
</dbReference>
<protein>
    <recommendedName>
        <fullName evidence="4">Glycosyltransferase RgtA/B/C/D-like domain-containing protein</fullName>
    </recommendedName>
</protein>
<keyword evidence="1" id="KW-0812">Transmembrane</keyword>
<dbReference type="AlphaFoldDB" id="A0A3E0W5W4"/>
<reference evidence="2 3" key="1">
    <citation type="submission" date="2017-04" db="EMBL/GenBank/DDBJ databases">
        <title>Comparative genome analysis of Subtercola boreus.</title>
        <authorList>
            <person name="Cho Y.-J."/>
            <person name="Cho A."/>
            <person name="Kim O.-S."/>
            <person name="Lee J.-I."/>
        </authorList>
    </citation>
    <scope>NUCLEOTIDE SEQUENCE [LARGE SCALE GENOMIC DNA]</scope>
    <source>
        <strain evidence="2 3">P27479</strain>
    </source>
</reference>
<dbReference type="Proteomes" id="UP000256541">
    <property type="component" value="Unassembled WGS sequence"/>
</dbReference>
<dbReference type="EMBL" id="NBXB01000011">
    <property type="protein sequence ID" value="RFA16537.1"/>
    <property type="molecule type" value="Genomic_DNA"/>
</dbReference>
<dbReference type="OrthoDB" id="4819595at2"/>
<feature type="transmembrane region" description="Helical" evidence="1">
    <location>
        <begin position="311"/>
        <end position="333"/>
    </location>
</feature>
<keyword evidence="1" id="KW-0472">Membrane</keyword>
<feature type="transmembrane region" description="Helical" evidence="1">
    <location>
        <begin position="113"/>
        <end position="137"/>
    </location>
</feature>
<feature type="transmembrane region" description="Helical" evidence="1">
    <location>
        <begin position="144"/>
        <end position="166"/>
    </location>
</feature>
<feature type="transmembrane region" description="Helical" evidence="1">
    <location>
        <begin position="260"/>
        <end position="279"/>
    </location>
</feature>
<name>A0A3E0W5W4_9MICO</name>
<feature type="transmembrane region" description="Helical" evidence="1">
    <location>
        <begin position="235"/>
        <end position="253"/>
    </location>
</feature>
<feature type="transmembrane region" description="Helical" evidence="1">
    <location>
        <begin position="441"/>
        <end position="458"/>
    </location>
</feature>
<accession>A0A3E0W5W4</accession>
<feature type="transmembrane region" description="Helical" evidence="1">
    <location>
        <begin position="212"/>
        <end position="229"/>
    </location>
</feature>
<sequence>MTIPLPALPAGPVSGRPLLRRPAAAVAVVGGVGLHIWLQWSYLFAQADFAWSSFRNYFPGDQLSYMSMVTNAADGRLAGVEPFTNSGTNTYPHLYYNVIGTLARLVGLNPLQAWSVGGFLVQAILIAAIGTAIYLVSRRWWLPLIAPVPFVLGTFANAISAGGWYTNMASHAVLWGPFGVFYTLNGETVALSLGAIGILTALVTFLRVRSRVGSVVLYSVAAAFVGLTANVQTYGFLASAYLALFAVSAYVLATRRRVWMIALSLALIVLVFAVGTSIASTFGPLATLAFGAVPALPALVSLVVRFRFRALVPLLALAAAASPQIIATMLGIVSKDPFLTYRVASSVDLGVDARGILGAGALLLPLLGILAAGIHRRNALWIAFPVASIAAWALTSTNDIWGANQEPYRFWLDTFCLVSFVTVPMAAMVGVSYLRLPRRGAVGVAASAAAAAPAAAGLRAPRSAVSVVVAGVVVIVCIAAAGISAVDFRTFRNLAGLHTFIDYNTPRYRAIGELGQEVPKSGAGLVNPDACIDVEGLKIVSDGAPVATFNEGMAWPTDYAAVRNVNADRVNGFQIATGATAADVKWVLTDSACTPFDWGTYYAKELTFVDSRSYPTAAGDATITLWAFTP</sequence>
<proteinExistence type="predicted"/>
<evidence type="ECO:0008006" key="4">
    <source>
        <dbReference type="Google" id="ProtNLM"/>
    </source>
</evidence>
<feature type="transmembrane region" description="Helical" evidence="1">
    <location>
        <begin position="353"/>
        <end position="372"/>
    </location>
</feature>
<evidence type="ECO:0000256" key="1">
    <source>
        <dbReference type="SAM" id="Phobius"/>
    </source>
</evidence>
<feature type="transmembrane region" description="Helical" evidence="1">
    <location>
        <begin position="186"/>
        <end position="205"/>
    </location>
</feature>
<feature type="transmembrane region" description="Helical" evidence="1">
    <location>
        <begin position="379"/>
        <end position="398"/>
    </location>
</feature>
<gene>
    <name evidence="2" type="ORF">B7R22_03415</name>
</gene>
<evidence type="ECO:0000313" key="3">
    <source>
        <dbReference type="Proteomes" id="UP000256541"/>
    </source>
</evidence>
<feature type="transmembrane region" description="Helical" evidence="1">
    <location>
        <begin position="410"/>
        <end position="434"/>
    </location>
</feature>